<feature type="domain" description="JAB" evidence="7">
    <location>
        <begin position="10"/>
        <end position="141"/>
    </location>
</feature>
<keyword evidence="3" id="KW-0378">Hydrolase</keyword>
<sequence>MKSHSLTIREEHLLQLKHHLLRDDACERAVYLLCNQASIGYDPWDRCAHSKYLVAKVIPVPDAEILQSTPDRVTWGTASFVRLLKEAATHKQVLAIVHNHSGGMASFSSQDDENEPDLVQLAVNRNGPGTKLISMILTSDETLIGRVWLYPAYRAYESLGMIQVIGAQYRLHYAGRGGGASIPALHRQALAFGNALNGDLRKLRVGIVGCGGTGSAVAILLARLGVGQLVVIDNDIVDQTNLNRLHGARQADADAMRPKVEVVAREITEMGLGVRVVPIETWVGDPGCRDALRACDVLFGCTDDHDGRLFLNRFSYYYLIPVIDVGLAIEVDHGSPPSVKALDGRVTVLGPHHACLLCREVINPETARAESMRRDDPAEYERRKAESYVAGEGNPNPAVVTFTTELACMGVNELIHRLQGFRGSEGAAANRVRKFHLSEDRRPAHKPGPACGICAGDGIWGKGDTEPFLGRVG</sequence>
<dbReference type="PANTHER" id="PTHR43267">
    <property type="entry name" value="TRNA THREONYLCARBAMOYLADENOSINE DEHYDRATASE"/>
    <property type="match status" value="1"/>
</dbReference>
<dbReference type="Gene3D" id="3.40.50.720">
    <property type="entry name" value="NAD(P)-binding Rossmann-like Domain"/>
    <property type="match status" value="1"/>
</dbReference>
<dbReference type="InterPro" id="IPR028090">
    <property type="entry name" value="JAB_dom_prok"/>
</dbReference>
<evidence type="ECO:0000256" key="2">
    <source>
        <dbReference type="ARBA" id="ARBA00022723"/>
    </source>
</evidence>
<dbReference type="RefSeq" id="WP_213043449.1">
    <property type="nucleotide sequence ID" value="NZ_CAJNBJ010000017.1"/>
</dbReference>
<evidence type="ECO:0000313" key="8">
    <source>
        <dbReference type="EMBL" id="CAE6778931.1"/>
    </source>
</evidence>
<keyword evidence="1" id="KW-0645">Protease</keyword>
<feature type="domain" description="THIF-type NAD/FAD binding fold" evidence="6">
    <location>
        <begin position="186"/>
        <end position="446"/>
    </location>
</feature>
<evidence type="ECO:0000259" key="6">
    <source>
        <dbReference type="Pfam" id="PF00899"/>
    </source>
</evidence>
<keyword evidence="2" id="KW-0479">Metal-binding</keyword>
<keyword evidence="4" id="KW-0862">Zinc</keyword>
<protein>
    <submittedName>
        <fullName evidence="8">Thiamine biosynthesis protein ThiF</fullName>
    </submittedName>
</protein>
<dbReference type="Proteomes" id="UP000675880">
    <property type="component" value="Unassembled WGS sequence"/>
</dbReference>
<proteinExistence type="predicted"/>
<keyword evidence="5" id="KW-0482">Metalloprotease</keyword>
<dbReference type="InterPro" id="IPR045886">
    <property type="entry name" value="ThiF/MoeB/HesA"/>
</dbReference>
<dbReference type="PANTHER" id="PTHR43267:SF1">
    <property type="entry name" value="TRNA THREONYLCARBAMOYLADENOSINE DEHYDRATASE"/>
    <property type="match status" value="1"/>
</dbReference>
<dbReference type="Pfam" id="PF00899">
    <property type="entry name" value="ThiF"/>
    <property type="match status" value="1"/>
</dbReference>
<keyword evidence="9" id="KW-1185">Reference proteome</keyword>
<evidence type="ECO:0000256" key="5">
    <source>
        <dbReference type="ARBA" id="ARBA00023049"/>
    </source>
</evidence>
<dbReference type="Pfam" id="PF14464">
    <property type="entry name" value="Prok-JAB"/>
    <property type="match status" value="1"/>
</dbReference>
<comment type="caution">
    <text evidence="8">The sequence shown here is derived from an EMBL/GenBank/DDBJ whole genome shotgun (WGS) entry which is preliminary data.</text>
</comment>
<evidence type="ECO:0000313" key="9">
    <source>
        <dbReference type="Proteomes" id="UP000675880"/>
    </source>
</evidence>
<evidence type="ECO:0000256" key="4">
    <source>
        <dbReference type="ARBA" id="ARBA00022833"/>
    </source>
</evidence>
<evidence type="ECO:0000256" key="3">
    <source>
        <dbReference type="ARBA" id="ARBA00022801"/>
    </source>
</evidence>
<reference evidence="8 9" key="1">
    <citation type="submission" date="2021-02" db="EMBL/GenBank/DDBJ databases">
        <authorList>
            <person name="Han P."/>
        </authorList>
    </citation>
    <scope>NUCLEOTIDE SEQUENCE [LARGE SCALE GENOMIC DNA]</scope>
    <source>
        <strain evidence="8">Candidatus Nitrospira sp. ZN2</strain>
    </source>
</reference>
<dbReference type="InterPro" id="IPR035985">
    <property type="entry name" value="Ubiquitin-activating_enz"/>
</dbReference>
<dbReference type="InterPro" id="IPR000594">
    <property type="entry name" value="ThiF_NAD_FAD-bd"/>
</dbReference>
<gene>
    <name evidence="8" type="ORF">NSPZN2_40658</name>
</gene>
<dbReference type="EMBL" id="CAJNBJ010000017">
    <property type="protein sequence ID" value="CAE6778931.1"/>
    <property type="molecule type" value="Genomic_DNA"/>
</dbReference>
<evidence type="ECO:0000256" key="1">
    <source>
        <dbReference type="ARBA" id="ARBA00022670"/>
    </source>
</evidence>
<name>A0ABN7M2G8_9BACT</name>
<accession>A0ABN7M2G8</accession>
<organism evidence="8 9">
    <name type="scientific">Nitrospira defluvii</name>
    <dbReference type="NCBI Taxonomy" id="330214"/>
    <lineage>
        <taxon>Bacteria</taxon>
        <taxon>Pseudomonadati</taxon>
        <taxon>Nitrospirota</taxon>
        <taxon>Nitrospiria</taxon>
        <taxon>Nitrospirales</taxon>
        <taxon>Nitrospiraceae</taxon>
        <taxon>Nitrospira</taxon>
    </lineage>
</organism>
<evidence type="ECO:0000259" key="7">
    <source>
        <dbReference type="Pfam" id="PF14464"/>
    </source>
</evidence>
<dbReference type="SUPFAM" id="SSF69572">
    <property type="entry name" value="Activating enzymes of the ubiquitin-like proteins"/>
    <property type="match status" value="1"/>
</dbReference>
<dbReference type="CDD" id="cd01483">
    <property type="entry name" value="E1_enzyme_family"/>
    <property type="match status" value="1"/>
</dbReference>